<feature type="region of interest" description="Disordered" evidence="1">
    <location>
        <begin position="67"/>
        <end position="122"/>
    </location>
</feature>
<feature type="compositionally biased region" description="Basic and acidic residues" evidence="1">
    <location>
        <begin position="1"/>
        <end position="20"/>
    </location>
</feature>
<evidence type="ECO:0000313" key="2">
    <source>
        <dbReference type="EMBL" id="MEQ2257108.1"/>
    </source>
</evidence>
<evidence type="ECO:0000256" key="1">
    <source>
        <dbReference type="SAM" id="MobiDB-lite"/>
    </source>
</evidence>
<keyword evidence="3" id="KW-1185">Reference proteome</keyword>
<evidence type="ECO:0000313" key="3">
    <source>
        <dbReference type="Proteomes" id="UP001482620"/>
    </source>
</evidence>
<comment type="caution">
    <text evidence="2">The sequence shown here is derived from an EMBL/GenBank/DDBJ whole genome shotgun (WGS) entry which is preliminary data.</text>
</comment>
<feature type="region of interest" description="Disordered" evidence="1">
    <location>
        <begin position="1"/>
        <end position="28"/>
    </location>
</feature>
<dbReference type="Proteomes" id="UP001482620">
    <property type="component" value="Unassembled WGS sequence"/>
</dbReference>
<feature type="compositionally biased region" description="Polar residues" evidence="1">
    <location>
        <begin position="81"/>
        <end position="94"/>
    </location>
</feature>
<dbReference type="EMBL" id="JAHRIQ010109046">
    <property type="protein sequence ID" value="MEQ2257108.1"/>
    <property type="molecule type" value="Genomic_DNA"/>
</dbReference>
<reference evidence="2 3" key="1">
    <citation type="submission" date="2021-06" db="EMBL/GenBank/DDBJ databases">
        <authorList>
            <person name="Palmer J.M."/>
        </authorList>
    </citation>
    <scope>NUCLEOTIDE SEQUENCE [LARGE SCALE GENOMIC DNA]</scope>
    <source>
        <strain evidence="3">if_2019</strain>
        <tissue evidence="2">Muscle</tissue>
    </source>
</reference>
<sequence>MKKDRVTCEDENKKTNEKQPRCHLAGGGRGYDRCASLLHQLGSLRKNTVSTSSVRIWTLSLLSLKTTDSEPGTVLEPEPSPSWQSQTPGRSPQSEPCPPSDIDPTPRLDASLPGRLPLPDYV</sequence>
<name>A0ABV0VK75_9TELE</name>
<accession>A0ABV0VK75</accession>
<gene>
    <name evidence="2" type="ORF">ILYODFUR_031171</name>
</gene>
<organism evidence="2 3">
    <name type="scientific">Ilyodon furcidens</name>
    <name type="common">goldbreast splitfin</name>
    <dbReference type="NCBI Taxonomy" id="33524"/>
    <lineage>
        <taxon>Eukaryota</taxon>
        <taxon>Metazoa</taxon>
        <taxon>Chordata</taxon>
        <taxon>Craniata</taxon>
        <taxon>Vertebrata</taxon>
        <taxon>Euteleostomi</taxon>
        <taxon>Actinopterygii</taxon>
        <taxon>Neopterygii</taxon>
        <taxon>Teleostei</taxon>
        <taxon>Neoteleostei</taxon>
        <taxon>Acanthomorphata</taxon>
        <taxon>Ovalentaria</taxon>
        <taxon>Atherinomorphae</taxon>
        <taxon>Cyprinodontiformes</taxon>
        <taxon>Goodeidae</taxon>
        <taxon>Ilyodon</taxon>
    </lineage>
</organism>
<proteinExistence type="predicted"/>
<protein>
    <submittedName>
        <fullName evidence="2">Uncharacterized protein</fullName>
    </submittedName>
</protein>